<organism evidence="8 9">
    <name type="scientific">Tropicimonas sediminicola</name>
    <dbReference type="NCBI Taxonomy" id="1031541"/>
    <lineage>
        <taxon>Bacteria</taxon>
        <taxon>Pseudomonadati</taxon>
        <taxon>Pseudomonadota</taxon>
        <taxon>Alphaproteobacteria</taxon>
        <taxon>Rhodobacterales</taxon>
        <taxon>Roseobacteraceae</taxon>
        <taxon>Tropicimonas</taxon>
    </lineage>
</organism>
<dbReference type="OrthoDB" id="7930032at2"/>
<dbReference type="InterPro" id="IPR037682">
    <property type="entry name" value="TonB_C"/>
</dbReference>
<proteinExistence type="predicted"/>
<reference evidence="8 9" key="1">
    <citation type="submission" date="2017-06" db="EMBL/GenBank/DDBJ databases">
        <authorList>
            <person name="Kim H.J."/>
            <person name="Triplett B.A."/>
        </authorList>
    </citation>
    <scope>NUCLEOTIDE SEQUENCE [LARGE SCALE GENOMIC DNA]</scope>
    <source>
        <strain evidence="8 9">DSM 29339</strain>
    </source>
</reference>
<dbReference type="Pfam" id="PF03544">
    <property type="entry name" value="TonB_C"/>
    <property type="match status" value="1"/>
</dbReference>
<sequence>MIPRSRGAALAALALAAAAHGGVLLVQAAQPRIEIEGGAAGEMAVPGNSFADMSAGILSPEVANEAVSEPVSDTTPPVSSARLAPTAPTAKPLTSHAAQVSQPARVAPTVQAPSDVPVLQAARPVEQAAMTEAAAPAPMEPEVERPDEEAAEDAPTERAPTQAARPPERPPRVEVARPAPTKTQAEPPKRAAASAQGNSDTNARAGVATGRAEATANASGAAEGRTSRQGNAAASNYPGKVFSRINRVRRSATNARGETVVAFAIGANGALASISIARSSGSPSLDEAALAQVRRAAPFPPPPQGARRAYTVKISGR</sequence>
<keyword evidence="3" id="KW-1133">Transmembrane helix</keyword>
<dbReference type="EMBL" id="FZOY01000009">
    <property type="protein sequence ID" value="SNT27602.1"/>
    <property type="molecule type" value="Genomic_DNA"/>
</dbReference>
<evidence type="ECO:0000313" key="8">
    <source>
        <dbReference type="EMBL" id="SNT27602.1"/>
    </source>
</evidence>
<feature type="compositionally biased region" description="Low complexity" evidence="5">
    <location>
        <begin position="210"/>
        <end position="224"/>
    </location>
</feature>
<feature type="domain" description="TonB C-terminal" evidence="7">
    <location>
        <begin position="231"/>
        <end position="317"/>
    </location>
</feature>
<feature type="region of interest" description="Disordered" evidence="5">
    <location>
        <begin position="127"/>
        <end position="236"/>
    </location>
</feature>
<evidence type="ECO:0000256" key="4">
    <source>
        <dbReference type="ARBA" id="ARBA00023136"/>
    </source>
</evidence>
<comment type="subcellular location">
    <subcellularLocation>
        <location evidence="1">Membrane</location>
        <topology evidence="1">Single-pass membrane protein</topology>
    </subcellularLocation>
</comment>
<keyword evidence="6" id="KW-0732">Signal</keyword>
<dbReference type="Proteomes" id="UP000198426">
    <property type="component" value="Unassembled WGS sequence"/>
</dbReference>
<dbReference type="PROSITE" id="PS52015">
    <property type="entry name" value="TONB_CTD"/>
    <property type="match status" value="1"/>
</dbReference>
<evidence type="ECO:0000259" key="7">
    <source>
        <dbReference type="PROSITE" id="PS52015"/>
    </source>
</evidence>
<keyword evidence="9" id="KW-1185">Reference proteome</keyword>
<evidence type="ECO:0000256" key="1">
    <source>
        <dbReference type="ARBA" id="ARBA00004167"/>
    </source>
</evidence>
<dbReference type="GO" id="GO:0055085">
    <property type="term" value="P:transmembrane transport"/>
    <property type="evidence" value="ECO:0007669"/>
    <property type="project" value="InterPro"/>
</dbReference>
<feature type="region of interest" description="Disordered" evidence="5">
    <location>
        <begin position="68"/>
        <end position="111"/>
    </location>
</feature>
<gene>
    <name evidence="8" type="ORF">SAMN05421757_10996</name>
</gene>
<feature type="compositionally biased region" description="Acidic residues" evidence="5">
    <location>
        <begin position="145"/>
        <end position="154"/>
    </location>
</feature>
<keyword evidence="2" id="KW-0812">Transmembrane</keyword>
<evidence type="ECO:0000256" key="6">
    <source>
        <dbReference type="SAM" id="SignalP"/>
    </source>
</evidence>
<dbReference type="SUPFAM" id="SSF74653">
    <property type="entry name" value="TolA/TonB C-terminal domain"/>
    <property type="match status" value="1"/>
</dbReference>
<evidence type="ECO:0000256" key="5">
    <source>
        <dbReference type="SAM" id="MobiDB-lite"/>
    </source>
</evidence>
<feature type="signal peptide" evidence="6">
    <location>
        <begin position="1"/>
        <end position="28"/>
    </location>
</feature>
<evidence type="ECO:0000256" key="2">
    <source>
        <dbReference type="ARBA" id="ARBA00022692"/>
    </source>
</evidence>
<dbReference type="Gene3D" id="3.30.1150.10">
    <property type="match status" value="1"/>
</dbReference>
<protein>
    <submittedName>
        <fullName evidence="8">Outer membrane transport energization protein TonB</fullName>
    </submittedName>
</protein>
<evidence type="ECO:0000313" key="9">
    <source>
        <dbReference type="Proteomes" id="UP000198426"/>
    </source>
</evidence>
<feature type="chain" id="PRO_5013009219" evidence="6">
    <location>
        <begin position="29"/>
        <end position="317"/>
    </location>
</feature>
<dbReference type="AlphaFoldDB" id="A0A239LCB2"/>
<dbReference type="NCBIfam" id="TIGR01352">
    <property type="entry name" value="tonB_Cterm"/>
    <property type="match status" value="1"/>
</dbReference>
<feature type="compositionally biased region" description="Basic and acidic residues" evidence="5">
    <location>
        <begin position="166"/>
        <end position="175"/>
    </location>
</feature>
<accession>A0A239LCB2</accession>
<feature type="compositionally biased region" description="Low complexity" evidence="5">
    <location>
        <begin position="127"/>
        <end position="137"/>
    </location>
</feature>
<keyword evidence="4" id="KW-0472">Membrane</keyword>
<dbReference type="InterPro" id="IPR006260">
    <property type="entry name" value="TonB/TolA_C"/>
</dbReference>
<dbReference type="GO" id="GO:0016020">
    <property type="term" value="C:membrane"/>
    <property type="evidence" value="ECO:0007669"/>
    <property type="project" value="UniProtKB-SubCell"/>
</dbReference>
<evidence type="ECO:0000256" key="3">
    <source>
        <dbReference type="ARBA" id="ARBA00022989"/>
    </source>
</evidence>
<name>A0A239LCB2_9RHOB</name>
<dbReference type="RefSeq" id="WP_089234847.1">
    <property type="nucleotide sequence ID" value="NZ_FZOY01000009.1"/>
</dbReference>